<feature type="non-terminal residue" evidence="1">
    <location>
        <position position="1"/>
    </location>
</feature>
<accession>A0AAD7IME1</accession>
<gene>
    <name evidence="1" type="ORF">B0H16DRAFT_1321886</name>
</gene>
<dbReference type="PANTHER" id="PTHR22925">
    <property type="entry name" value="GLYCOSYL HYDROLASE 43 FAMILY MEMBER"/>
    <property type="match status" value="1"/>
</dbReference>
<sequence length="337" mass="36000">IWGQVNREIVTLVAPGTTPASTAYTLTGSPALIPPDARSFSDMGVFVDDTGLNYFLSSADSNNIQINNINAGTPITIGTRDGALEAPGMFKASGVYYFIMSGKTGYRPNPNKVYWATSLAGPWQGGTDIAPEAVNTYNSQNSAELVITGTSTTTYIFLGDAWDINGTDASNYEWLPISVSTSAHTATLQDFSMWTVNPNTGMLRLSRRSGSKLKPTFQASSLPAGLQTLRLMLRTALLEVQQVSFIDQAPLVGNGDKQWVSFKYSVSNVYAGEAHVSVNGAAPINLSELNSRAGHFTTVPVALSLKNGANTLTFGTTAVKGGEFEAHLEGIQVFDDY</sequence>
<name>A0AAD7IME1_9AGAR</name>
<dbReference type="EMBL" id="JARKIB010000084">
    <property type="protein sequence ID" value="KAJ7745067.1"/>
    <property type="molecule type" value="Genomic_DNA"/>
</dbReference>
<proteinExistence type="predicted"/>
<dbReference type="Proteomes" id="UP001215598">
    <property type="component" value="Unassembled WGS sequence"/>
</dbReference>
<dbReference type="InterPro" id="IPR023296">
    <property type="entry name" value="Glyco_hydro_beta-prop_sf"/>
</dbReference>
<dbReference type="AlphaFoldDB" id="A0AAD7IME1"/>
<evidence type="ECO:0000313" key="2">
    <source>
        <dbReference type="Proteomes" id="UP001215598"/>
    </source>
</evidence>
<keyword evidence="2" id="KW-1185">Reference proteome</keyword>
<dbReference type="PANTHER" id="PTHR22925:SF3">
    <property type="entry name" value="GLYCOSYL HYDROLASE FAMILY PROTEIN 43"/>
    <property type="match status" value="1"/>
</dbReference>
<dbReference type="Gene3D" id="2.115.10.20">
    <property type="entry name" value="Glycosyl hydrolase domain, family 43"/>
    <property type="match status" value="1"/>
</dbReference>
<dbReference type="SUPFAM" id="SSF75005">
    <property type="entry name" value="Arabinanase/levansucrase/invertase"/>
    <property type="match status" value="1"/>
</dbReference>
<evidence type="ECO:0000313" key="1">
    <source>
        <dbReference type="EMBL" id="KAJ7745067.1"/>
    </source>
</evidence>
<dbReference type="Gene3D" id="2.60.120.260">
    <property type="entry name" value="Galactose-binding domain-like"/>
    <property type="match status" value="1"/>
</dbReference>
<organism evidence="1 2">
    <name type="scientific">Mycena metata</name>
    <dbReference type="NCBI Taxonomy" id="1033252"/>
    <lineage>
        <taxon>Eukaryota</taxon>
        <taxon>Fungi</taxon>
        <taxon>Dikarya</taxon>
        <taxon>Basidiomycota</taxon>
        <taxon>Agaricomycotina</taxon>
        <taxon>Agaricomycetes</taxon>
        <taxon>Agaricomycetidae</taxon>
        <taxon>Agaricales</taxon>
        <taxon>Marasmiineae</taxon>
        <taxon>Mycenaceae</taxon>
        <taxon>Mycena</taxon>
    </lineage>
</organism>
<comment type="caution">
    <text evidence="1">The sequence shown here is derived from an EMBL/GenBank/DDBJ whole genome shotgun (WGS) entry which is preliminary data.</text>
</comment>
<reference evidence="1" key="1">
    <citation type="submission" date="2023-03" db="EMBL/GenBank/DDBJ databases">
        <title>Massive genome expansion in bonnet fungi (Mycena s.s.) driven by repeated elements and novel gene families across ecological guilds.</title>
        <authorList>
            <consortium name="Lawrence Berkeley National Laboratory"/>
            <person name="Harder C.B."/>
            <person name="Miyauchi S."/>
            <person name="Viragh M."/>
            <person name="Kuo A."/>
            <person name="Thoen E."/>
            <person name="Andreopoulos B."/>
            <person name="Lu D."/>
            <person name="Skrede I."/>
            <person name="Drula E."/>
            <person name="Henrissat B."/>
            <person name="Morin E."/>
            <person name="Kohler A."/>
            <person name="Barry K."/>
            <person name="LaButti K."/>
            <person name="Morin E."/>
            <person name="Salamov A."/>
            <person name="Lipzen A."/>
            <person name="Mereny Z."/>
            <person name="Hegedus B."/>
            <person name="Baldrian P."/>
            <person name="Stursova M."/>
            <person name="Weitz H."/>
            <person name="Taylor A."/>
            <person name="Grigoriev I.V."/>
            <person name="Nagy L.G."/>
            <person name="Martin F."/>
            <person name="Kauserud H."/>
        </authorList>
    </citation>
    <scope>NUCLEOTIDE SEQUENCE</scope>
    <source>
        <strain evidence="1">CBHHK182m</strain>
    </source>
</reference>
<protein>
    <submittedName>
        <fullName evidence="1">Uncharacterized protein</fullName>
    </submittedName>
</protein>